<accession>A0AAN8YN73</accession>
<name>A0AAN8YN73_SOLBU</name>
<sequence>MTVKESRPVAPPFTAAPLLSRGTHCQMFVEVRTLDALGRLVIAPAGTIGFIPGLESADAIMGSIVSFYHDAWSYWEEVPVIDKEQMWNHFKMQCAWYPQHEYHIFCNFEINAAFWLNKTLESAWEMNQKPDWMLEGLWARLIEKRTTEKFQKPSIQAKAPRTHQRILDEASILPKKIGEVKKRKARGLGSDHCTGCII</sequence>
<protein>
    <submittedName>
        <fullName evidence="1">Uncharacterized protein</fullName>
    </submittedName>
</protein>
<organism evidence="1 2">
    <name type="scientific">Solanum bulbocastanum</name>
    <name type="common">Wild potato</name>
    <dbReference type="NCBI Taxonomy" id="147425"/>
    <lineage>
        <taxon>Eukaryota</taxon>
        <taxon>Viridiplantae</taxon>
        <taxon>Streptophyta</taxon>
        <taxon>Embryophyta</taxon>
        <taxon>Tracheophyta</taxon>
        <taxon>Spermatophyta</taxon>
        <taxon>Magnoliopsida</taxon>
        <taxon>eudicotyledons</taxon>
        <taxon>Gunneridae</taxon>
        <taxon>Pentapetalae</taxon>
        <taxon>asterids</taxon>
        <taxon>lamiids</taxon>
        <taxon>Solanales</taxon>
        <taxon>Solanaceae</taxon>
        <taxon>Solanoideae</taxon>
        <taxon>Solaneae</taxon>
        <taxon>Solanum</taxon>
    </lineage>
</organism>
<reference evidence="1 2" key="1">
    <citation type="submission" date="2024-02" db="EMBL/GenBank/DDBJ databases">
        <title>de novo genome assembly of Solanum bulbocastanum strain 11H21.</title>
        <authorList>
            <person name="Hosaka A.J."/>
        </authorList>
    </citation>
    <scope>NUCLEOTIDE SEQUENCE [LARGE SCALE GENOMIC DNA]</scope>
    <source>
        <tissue evidence="1">Young leaves</tissue>
    </source>
</reference>
<gene>
    <name evidence="1" type="ORF">RDI58_008511</name>
</gene>
<dbReference type="AlphaFoldDB" id="A0AAN8YN73"/>
<evidence type="ECO:0000313" key="1">
    <source>
        <dbReference type="EMBL" id="KAK6795058.1"/>
    </source>
</evidence>
<dbReference type="EMBL" id="JBANQN010000003">
    <property type="protein sequence ID" value="KAK6795058.1"/>
    <property type="molecule type" value="Genomic_DNA"/>
</dbReference>
<dbReference type="Proteomes" id="UP001371456">
    <property type="component" value="Unassembled WGS sequence"/>
</dbReference>
<proteinExistence type="predicted"/>
<comment type="caution">
    <text evidence="1">The sequence shown here is derived from an EMBL/GenBank/DDBJ whole genome shotgun (WGS) entry which is preliminary data.</text>
</comment>
<keyword evidence="2" id="KW-1185">Reference proteome</keyword>
<evidence type="ECO:0000313" key="2">
    <source>
        <dbReference type="Proteomes" id="UP001371456"/>
    </source>
</evidence>